<evidence type="ECO:0000259" key="1">
    <source>
        <dbReference type="Pfam" id="PF03551"/>
    </source>
</evidence>
<name>A0A3S8RSK5_9BACL</name>
<dbReference type="InterPro" id="IPR005149">
    <property type="entry name" value="Tscrpt_reg_PadR_N"/>
</dbReference>
<reference evidence="2 3" key="1">
    <citation type="submission" date="2018-11" db="EMBL/GenBank/DDBJ databases">
        <title>Genome sequencing of Paenibacillus lentus DSM25539(T).</title>
        <authorList>
            <person name="Kook J.-K."/>
            <person name="Park S.-N."/>
            <person name="Lim Y.K."/>
        </authorList>
    </citation>
    <scope>NUCLEOTIDE SEQUENCE [LARGE SCALE GENOMIC DNA]</scope>
    <source>
        <strain evidence="2 3">DSM 25539</strain>
    </source>
</reference>
<feature type="domain" description="Transcription regulator PadR N-terminal" evidence="1">
    <location>
        <begin position="6"/>
        <end position="80"/>
    </location>
</feature>
<dbReference type="InterPro" id="IPR036388">
    <property type="entry name" value="WH-like_DNA-bd_sf"/>
</dbReference>
<keyword evidence="3" id="KW-1185">Reference proteome</keyword>
<dbReference type="KEGG" id="plen:EIM92_05840"/>
<sequence length="180" mass="20768">MTNLILLALLRERPMHGYELQQLIQNSRMDTWTNLLSGSIYYALNKMEQDGLLRTEAEERTGARLRKIYAITDAGEEMFQHMLRQSLTLSPHSVKSDFSLGLMWIEQLPPEEAISLLKQNLQQLEKTLELWHVGREIKGQYGLSPFAEASFDNAMALLELDIQYVKRIIQLMEQKRSAGS</sequence>
<dbReference type="PANTHER" id="PTHR43252">
    <property type="entry name" value="TRANSCRIPTIONAL REGULATOR YQJI"/>
    <property type="match status" value="1"/>
</dbReference>
<dbReference type="Gene3D" id="1.10.10.10">
    <property type="entry name" value="Winged helix-like DNA-binding domain superfamily/Winged helix DNA-binding domain"/>
    <property type="match status" value="1"/>
</dbReference>
<dbReference type="PANTHER" id="PTHR43252:SF6">
    <property type="entry name" value="NEGATIVE TRANSCRIPTION REGULATOR PADR"/>
    <property type="match status" value="1"/>
</dbReference>
<dbReference type="AlphaFoldDB" id="A0A3S8RSK5"/>
<dbReference type="Pfam" id="PF03551">
    <property type="entry name" value="PadR"/>
    <property type="match status" value="1"/>
</dbReference>
<dbReference type="Proteomes" id="UP000273145">
    <property type="component" value="Chromosome"/>
</dbReference>
<dbReference type="OrthoDB" id="9808762at2"/>
<accession>A0A3S8RSK5</accession>
<dbReference type="EMBL" id="CP034248">
    <property type="protein sequence ID" value="AZK45783.1"/>
    <property type="molecule type" value="Genomic_DNA"/>
</dbReference>
<organism evidence="2 3">
    <name type="scientific">Paenibacillus lentus</name>
    <dbReference type="NCBI Taxonomy" id="1338368"/>
    <lineage>
        <taxon>Bacteria</taxon>
        <taxon>Bacillati</taxon>
        <taxon>Bacillota</taxon>
        <taxon>Bacilli</taxon>
        <taxon>Bacillales</taxon>
        <taxon>Paenibacillaceae</taxon>
        <taxon>Paenibacillus</taxon>
    </lineage>
</organism>
<protein>
    <submittedName>
        <fullName evidence="2">PadR family transcriptional regulator</fullName>
    </submittedName>
</protein>
<evidence type="ECO:0000313" key="2">
    <source>
        <dbReference type="EMBL" id="AZK45783.1"/>
    </source>
</evidence>
<dbReference type="InterPro" id="IPR036390">
    <property type="entry name" value="WH_DNA-bd_sf"/>
</dbReference>
<evidence type="ECO:0000313" key="3">
    <source>
        <dbReference type="Proteomes" id="UP000273145"/>
    </source>
</evidence>
<proteinExistence type="predicted"/>
<dbReference type="SUPFAM" id="SSF46785">
    <property type="entry name" value="Winged helix' DNA-binding domain"/>
    <property type="match status" value="1"/>
</dbReference>
<dbReference type="RefSeq" id="WP_125081880.1">
    <property type="nucleotide sequence ID" value="NZ_CP034248.1"/>
</dbReference>
<gene>
    <name evidence="2" type="ORF">EIM92_05840</name>
</gene>